<dbReference type="InterPro" id="IPR003594">
    <property type="entry name" value="HATPase_dom"/>
</dbReference>
<dbReference type="InterPro" id="IPR003660">
    <property type="entry name" value="HAMP_dom"/>
</dbReference>
<dbReference type="SUPFAM" id="SSF47384">
    <property type="entry name" value="Homodimeric domain of signal transducing histidine kinase"/>
    <property type="match status" value="1"/>
</dbReference>
<dbReference type="InterPro" id="IPR004358">
    <property type="entry name" value="Sig_transdc_His_kin-like_C"/>
</dbReference>
<dbReference type="PANTHER" id="PTHR45436">
    <property type="entry name" value="SENSOR HISTIDINE KINASE YKOH"/>
    <property type="match status" value="1"/>
</dbReference>
<evidence type="ECO:0000256" key="3">
    <source>
        <dbReference type="ARBA" id="ARBA00012438"/>
    </source>
</evidence>
<evidence type="ECO:0000256" key="10">
    <source>
        <dbReference type="ARBA" id="ARBA00023136"/>
    </source>
</evidence>
<proteinExistence type="predicted"/>
<feature type="compositionally biased region" description="Gly residues" evidence="11">
    <location>
        <begin position="275"/>
        <end position="296"/>
    </location>
</feature>
<dbReference type="SMART" id="SM00304">
    <property type="entry name" value="HAMP"/>
    <property type="match status" value="1"/>
</dbReference>
<dbReference type="EMBL" id="JAAGMP010001092">
    <property type="protein sequence ID" value="NEC21446.1"/>
    <property type="molecule type" value="Genomic_DNA"/>
</dbReference>
<keyword evidence="5" id="KW-0808">Transferase</keyword>
<dbReference type="Gene3D" id="1.10.287.130">
    <property type="match status" value="1"/>
</dbReference>
<dbReference type="CDD" id="cd00075">
    <property type="entry name" value="HATPase"/>
    <property type="match status" value="1"/>
</dbReference>
<accession>A0A7K3S1T0</accession>
<dbReference type="SMART" id="SM00388">
    <property type="entry name" value="HisKA"/>
    <property type="match status" value="1"/>
</dbReference>
<evidence type="ECO:0000256" key="8">
    <source>
        <dbReference type="ARBA" id="ARBA00022989"/>
    </source>
</evidence>
<dbReference type="SUPFAM" id="SSF55874">
    <property type="entry name" value="ATPase domain of HSP90 chaperone/DNA topoisomerase II/histidine kinase"/>
    <property type="match status" value="1"/>
</dbReference>
<sequence>MKRPSPLRRLVDASKLPHSTIRTRIALVYGGVFLVLGTALLATVNLASRAGTETEARAIASTAVVVVPPGYTVNGPFIARSSTGSPTAYELTDHVSDAAGKQLLNWSFAALLVMTAGAVGVGWWIAGRVLRPVHAMTAKARRLSEKTLHERIASSGPDDELKELGETLDALLGRLEKAFDSQRRFIANASHELRTPLATQRAAIQIGLDDPSPEDLVRTRQTLLDTNRRSERLIEGLLVLARSERGLATDEREAVRLDHVVREEAARYPNPTVRGVGGGSPDGRGMGGDGPNGQGRNGDSPKGRGRGGDGPVVIVAAAACSVRGNRLLLAQLVANLLANAVTYNVPGGSVEVCLSGEGALLVRNTGPVVSEADVAGFFEPFRRGEGRDRMGPGSGLGLSIVRSIAVAHGGTVTAVPGPEGGGLAVTVRLPVDQAPEPASRAETQSGSPARISR</sequence>
<feature type="region of interest" description="Disordered" evidence="11">
    <location>
        <begin position="266"/>
        <end position="307"/>
    </location>
</feature>
<dbReference type="EC" id="2.7.13.3" evidence="3"/>
<evidence type="ECO:0000313" key="16">
    <source>
        <dbReference type="Proteomes" id="UP000469670"/>
    </source>
</evidence>
<evidence type="ECO:0000256" key="6">
    <source>
        <dbReference type="ARBA" id="ARBA00022692"/>
    </source>
</evidence>
<keyword evidence="10 12" id="KW-0472">Membrane</keyword>
<dbReference type="PANTHER" id="PTHR45436:SF5">
    <property type="entry name" value="SENSOR HISTIDINE KINASE TRCS"/>
    <property type="match status" value="1"/>
</dbReference>
<comment type="caution">
    <text evidence="15">The sequence shown here is derived from an EMBL/GenBank/DDBJ whole genome shotgun (WGS) entry which is preliminary data.</text>
</comment>
<dbReference type="InterPro" id="IPR036890">
    <property type="entry name" value="HATPase_C_sf"/>
</dbReference>
<reference evidence="15 16" key="1">
    <citation type="submission" date="2020-01" db="EMBL/GenBank/DDBJ databases">
        <title>Insect and environment-associated Actinomycetes.</title>
        <authorList>
            <person name="Currrie C."/>
            <person name="Chevrette M."/>
            <person name="Carlson C."/>
            <person name="Stubbendieck R."/>
            <person name="Wendt-Pienkowski E."/>
        </authorList>
    </citation>
    <scope>NUCLEOTIDE SEQUENCE [LARGE SCALE GENOMIC DNA]</scope>
    <source>
        <strain evidence="15 16">SID7590</strain>
    </source>
</reference>
<evidence type="ECO:0000256" key="5">
    <source>
        <dbReference type="ARBA" id="ARBA00022679"/>
    </source>
</evidence>
<dbReference type="InterPro" id="IPR003661">
    <property type="entry name" value="HisK_dim/P_dom"/>
</dbReference>
<dbReference type="InterPro" id="IPR050428">
    <property type="entry name" value="TCS_sensor_his_kinase"/>
</dbReference>
<protein>
    <recommendedName>
        <fullName evidence="3">histidine kinase</fullName>
        <ecNumber evidence="3">2.7.13.3</ecNumber>
    </recommendedName>
</protein>
<dbReference type="AlphaFoldDB" id="A0A7K3S1T0"/>
<evidence type="ECO:0000259" key="13">
    <source>
        <dbReference type="PROSITE" id="PS50109"/>
    </source>
</evidence>
<dbReference type="SMART" id="SM00387">
    <property type="entry name" value="HATPase_c"/>
    <property type="match status" value="1"/>
</dbReference>
<dbReference type="SUPFAM" id="SSF158472">
    <property type="entry name" value="HAMP domain-like"/>
    <property type="match status" value="1"/>
</dbReference>
<evidence type="ECO:0000256" key="2">
    <source>
        <dbReference type="ARBA" id="ARBA00004236"/>
    </source>
</evidence>
<name>A0A7K3S1T0_9ACTN</name>
<dbReference type="PROSITE" id="PS50109">
    <property type="entry name" value="HIS_KIN"/>
    <property type="match status" value="1"/>
</dbReference>
<feature type="domain" description="Histidine kinase" evidence="13">
    <location>
        <begin position="188"/>
        <end position="433"/>
    </location>
</feature>
<dbReference type="Pfam" id="PF02518">
    <property type="entry name" value="HATPase_c"/>
    <property type="match status" value="1"/>
</dbReference>
<dbReference type="Pfam" id="PF00672">
    <property type="entry name" value="HAMP"/>
    <property type="match status" value="1"/>
</dbReference>
<feature type="transmembrane region" description="Helical" evidence="12">
    <location>
        <begin position="25"/>
        <end position="47"/>
    </location>
</feature>
<gene>
    <name evidence="15" type="ORF">G3I50_24835</name>
</gene>
<keyword evidence="9" id="KW-0902">Two-component regulatory system</keyword>
<evidence type="ECO:0000313" key="15">
    <source>
        <dbReference type="EMBL" id="NEC21446.1"/>
    </source>
</evidence>
<feature type="domain" description="HAMP" evidence="14">
    <location>
        <begin position="127"/>
        <end position="180"/>
    </location>
</feature>
<evidence type="ECO:0000256" key="11">
    <source>
        <dbReference type="SAM" id="MobiDB-lite"/>
    </source>
</evidence>
<keyword evidence="8 12" id="KW-1133">Transmembrane helix</keyword>
<dbReference type="GO" id="GO:0000155">
    <property type="term" value="F:phosphorelay sensor kinase activity"/>
    <property type="evidence" value="ECO:0007669"/>
    <property type="project" value="InterPro"/>
</dbReference>
<evidence type="ECO:0000256" key="12">
    <source>
        <dbReference type="SAM" id="Phobius"/>
    </source>
</evidence>
<comment type="subcellular location">
    <subcellularLocation>
        <location evidence="2">Cell membrane</location>
    </subcellularLocation>
</comment>
<dbReference type="CDD" id="cd00082">
    <property type="entry name" value="HisKA"/>
    <property type="match status" value="1"/>
</dbReference>
<evidence type="ECO:0000256" key="7">
    <source>
        <dbReference type="ARBA" id="ARBA00022777"/>
    </source>
</evidence>
<dbReference type="Gene3D" id="3.30.565.10">
    <property type="entry name" value="Histidine kinase-like ATPase, C-terminal domain"/>
    <property type="match status" value="1"/>
</dbReference>
<dbReference type="PROSITE" id="PS50885">
    <property type="entry name" value="HAMP"/>
    <property type="match status" value="1"/>
</dbReference>
<organism evidence="15 16">
    <name type="scientific">Streptomyces parvus</name>
    <dbReference type="NCBI Taxonomy" id="66428"/>
    <lineage>
        <taxon>Bacteria</taxon>
        <taxon>Bacillati</taxon>
        <taxon>Actinomycetota</taxon>
        <taxon>Actinomycetes</taxon>
        <taxon>Kitasatosporales</taxon>
        <taxon>Streptomycetaceae</taxon>
        <taxon>Streptomyces</taxon>
    </lineage>
</organism>
<dbReference type="PRINTS" id="PR00344">
    <property type="entry name" value="BCTRLSENSOR"/>
</dbReference>
<dbReference type="CDD" id="cd06225">
    <property type="entry name" value="HAMP"/>
    <property type="match status" value="1"/>
</dbReference>
<evidence type="ECO:0000259" key="14">
    <source>
        <dbReference type="PROSITE" id="PS50885"/>
    </source>
</evidence>
<dbReference type="GO" id="GO:0005886">
    <property type="term" value="C:plasma membrane"/>
    <property type="evidence" value="ECO:0007669"/>
    <property type="project" value="UniProtKB-SubCell"/>
</dbReference>
<keyword evidence="7 15" id="KW-0418">Kinase</keyword>
<dbReference type="RefSeq" id="WP_164205600.1">
    <property type="nucleotide sequence ID" value="NZ_JAAGMP010001092.1"/>
</dbReference>
<evidence type="ECO:0000256" key="9">
    <source>
        <dbReference type="ARBA" id="ARBA00023012"/>
    </source>
</evidence>
<keyword evidence="4" id="KW-0597">Phosphoprotein</keyword>
<dbReference type="Gene3D" id="6.10.340.10">
    <property type="match status" value="1"/>
</dbReference>
<feature type="transmembrane region" description="Helical" evidence="12">
    <location>
        <begin position="106"/>
        <end position="126"/>
    </location>
</feature>
<evidence type="ECO:0000256" key="4">
    <source>
        <dbReference type="ARBA" id="ARBA00022553"/>
    </source>
</evidence>
<comment type="catalytic activity">
    <reaction evidence="1">
        <text>ATP + protein L-histidine = ADP + protein N-phospho-L-histidine.</text>
        <dbReference type="EC" id="2.7.13.3"/>
    </reaction>
</comment>
<keyword evidence="6 12" id="KW-0812">Transmembrane</keyword>
<dbReference type="InterPro" id="IPR005467">
    <property type="entry name" value="His_kinase_dom"/>
</dbReference>
<feature type="region of interest" description="Disordered" evidence="11">
    <location>
        <begin position="430"/>
        <end position="453"/>
    </location>
</feature>
<evidence type="ECO:0000256" key="1">
    <source>
        <dbReference type="ARBA" id="ARBA00000085"/>
    </source>
</evidence>
<dbReference type="InterPro" id="IPR036097">
    <property type="entry name" value="HisK_dim/P_sf"/>
</dbReference>
<dbReference type="Proteomes" id="UP000469670">
    <property type="component" value="Unassembled WGS sequence"/>
</dbReference>
<dbReference type="Pfam" id="PF00512">
    <property type="entry name" value="HisKA"/>
    <property type="match status" value="1"/>
</dbReference>